<dbReference type="InterPro" id="IPR027417">
    <property type="entry name" value="P-loop_NTPase"/>
</dbReference>
<evidence type="ECO:0000256" key="2">
    <source>
        <dbReference type="ARBA" id="ARBA00022448"/>
    </source>
</evidence>
<keyword evidence="5 8" id="KW-0067">ATP-binding</keyword>
<comment type="similarity">
    <text evidence="8">Belongs to the ABC transporter superfamily. Energy-coupling factor EcfA family.</text>
</comment>
<protein>
    <recommendedName>
        <fullName evidence="8">Energy-coupling factor transporter ATP-binding protein EcfA2</fullName>
        <ecNumber evidence="8">7.-.-.-</ecNumber>
    </recommendedName>
</protein>
<evidence type="ECO:0000313" key="11">
    <source>
        <dbReference type="Proteomes" id="UP000001556"/>
    </source>
</evidence>
<evidence type="ECO:0000313" key="10">
    <source>
        <dbReference type="EMBL" id="ABO48795.1"/>
    </source>
</evidence>
<keyword evidence="4 8" id="KW-0547">Nucleotide-binding</keyword>
<dbReference type="RefSeq" id="WP_011876633.1">
    <property type="nucleotide sequence ID" value="NC_009253.1"/>
</dbReference>
<comment type="subunit">
    <text evidence="8">Forms a stable energy-coupling factor (ECF) transporter complex composed of 2 membrane-embedded substrate-binding proteins (S component), 2 ATP-binding proteins (A component) and 2 transmembrane proteins (T component).</text>
</comment>
<dbReference type="HOGENOM" id="CLU_000604_1_22_9"/>
<dbReference type="GO" id="GO:0043190">
    <property type="term" value="C:ATP-binding cassette (ABC) transporter complex"/>
    <property type="evidence" value="ECO:0007669"/>
    <property type="project" value="TreeGrafter"/>
</dbReference>
<organism evidence="10 11">
    <name type="scientific">Desulforamulus reducens (strain ATCC BAA-1160 / DSM 100696 / MI-1)</name>
    <name type="common">Desulfotomaculum reducens</name>
    <dbReference type="NCBI Taxonomy" id="349161"/>
    <lineage>
        <taxon>Bacteria</taxon>
        <taxon>Bacillati</taxon>
        <taxon>Bacillota</taxon>
        <taxon>Clostridia</taxon>
        <taxon>Eubacteriales</taxon>
        <taxon>Peptococcaceae</taxon>
        <taxon>Desulforamulus</taxon>
    </lineage>
</organism>
<dbReference type="PANTHER" id="PTHR43553">
    <property type="entry name" value="HEAVY METAL TRANSPORTER"/>
    <property type="match status" value="1"/>
</dbReference>
<dbReference type="InterPro" id="IPR003439">
    <property type="entry name" value="ABC_transporter-like_ATP-bd"/>
</dbReference>
<dbReference type="NCBIfam" id="TIGR04521">
    <property type="entry name" value="ECF_ATPase_2"/>
    <property type="match status" value="1"/>
</dbReference>
<evidence type="ECO:0000256" key="8">
    <source>
        <dbReference type="RuleBase" id="RU365104"/>
    </source>
</evidence>
<dbReference type="Pfam" id="PF00005">
    <property type="entry name" value="ABC_tran"/>
    <property type="match status" value="1"/>
</dbReference>
<dbReference type="eggNOG" id="COG1122">
    <property type="taxonomic scope" value="Bacteria"/>
</dbReference>
<evidence type="ECO:0000256" key="4">
    <source>
        <dbReference type="ARBA" id="ARBA00022741"/>
    </source>
</evidence>
<keyword evidence="3 8" id="KW-1003">Cell membrane</keyword>
<reference evidence="10 11" key="1">
    <citation type="submission" date="2007-03" db="EMBL/GenBank/DDBJ databases">
        <title>Complete sequence of Desulfotomaculum reducens MI-1.</title>
        <authorList>
            <consortium name="US DOE Joint Genome Institute"/>
            <person name="Copeland A."/>
            <person name="Lucas S."/>
            <person name="Lapidus A."/>
            <person name="Barry K."/>
            <person name="Detter J.C."/>
            <person name="Glavina del Rio T."/>
            <person name="Hammon N."/>
            <person name="Israni S."/>
            <person name="Dalin E."/>
            <person name="Tice H."/>
            <person name="Pitluck S."/>
            <person name="Sims D."/>
            <person name="Brettin T."/>
            <person name="Bruce D."/>
            <person name="Han C."/>
            <person name="Tapia R."/>
            <person name="Schmutz J."/>
            <person name="Larimer F."/>
            <person name="Land M."/>
            <person name="Hauser L."/>
            <person name="Kyrpides N."/>
            <person name="Kim E."/>
            <person name="Tebo B.M."/>
            <person name="Richardson P."/>
        </authorList>
    </citation>
    <scope>NUCLEOTIDE SEQUENCE [LARGE SCALE GENOMIC DNA]</scope>
    <source>
        <strain evidence="10 11">MI-1</strain>
    </source>
</reference>
<dbReference type="InterPro" id="IPR003593">
    <property type="entry name" value="AAA+_ATPase"/>
</dbReference>
<dbReference type="PROSITE" id="PS50893">
    <property type="entry name" value="ABC_TRANSPORTER_2"/>
    <property type="match status" value="1"/>
</dbReference>
<proteinExistence type="inferred from homology"/>
<dbReference type="OrthoDB" id="9784332at2"/>
<dbReference type="GO" id="GO:0005524">
    <property type="term" value="F:ATP binding"/>
    <property type="evidence" value="ECO:0007669"/>
    <property type="project" value="UniProtKB-UniRule"/>
</dbReference>
<evidence type="ECO:0000256" key="6">
    <source>
        <dbReference type="ARBA" id="ARBA00022967"/>
    </source>
</evidence>
<dbReference type="PANTHER" id="PTHR43553:SF27">
    <property type="entry name" value="ENERGY-COUPLING FACTOR TRANSPORTER ATP-BINDING PROTEIN ECFA2"/>
    <property type="match status" value="1"/>
</dbReference>
<dbReference type="InterPro" id="IPR017871">
    <property type="entry name" value="ABC_transporter-like_CS"/>
</dbReference>
<dbReference type="InterPro" id="IPR050095">
    <property type="entry name" value="ECF_ABC_transporter_ATP-bd"/>
</dbReference>
<keyword evidence="7 8" id="KW-0472">Membrane</keyword>
<name>A4J142_DESRM</name>
<dbReference type="GO" id="GO:0042626">
    <property type="term" value="F:ATPase-coupled transmembrane transporter activity"/>
    <property type="evidence" value="ECO:0007669"/>
    <property type="project" value="TreeGrafter"/>
</dbReference>
<dbReference type="InterPro" id="IPR030946">
    <property type="entry name" value="EcfA2"/>
</dbReference>
<dbReference type="STRING" id="349161.Dred_0246"/>
<evidence type="ECO:0000259" key="9">
    <source>
        <dbReference type="PROSITE" id="PS50893"/>
    </source>
</evidence>
<dbReference type="EMBL" id="CP000612">
    <property type="protein sequence ID" value="ABO48795.1"/>
    <property type="molecule type" value="Genomic_DNA"/>
</dbReference>
<dbReference type="PROSITE" id="PS00211">
    <property type="entry name" value="ABC_TRANSPORTER_1"/>
    <property type="match status" value="1"/>
</dbReference>
<keyword evidence="6" id="KW-1278">Translocase</keyword>
<evidence type="ECO:0000256" key="3">
    <source>
        <dbReference type="ARBA" id="ARBA00022475"/>
    </source>
</evidence>
<dbReference type="Proteomes" id="UP000001556">
    <property type="component" value="Chromosome"/>
</dbReference>
<dbReference type="Gene3D" id="3.40.50.300">
    <property type="entry name" value="P-loop containing nucleotide triphosphate hydrolases"/>
    <property type="match status" value="1"/>
</dbReference>
<dbReference type="EC" id="7.-.-.-" evidence="8"/>
<accession>A4J142</accession>
<evidence type="ECO:0000256" key="7">
    <source>
        <dbReference type="ARBA" id="ARBA00023136"/>
    </source>
</evidence>
<evidence type="ECO:0000256" key="1">
    <source>
        <dbReference type="ARBA" id="ARBA00004202"/>
    </source>
</evidence>
<dbReference type="InterPro" id="IPR015856">
    <property type="entry name" value="ABC_transpr_CbiO/EcfA_su"/>
</dbReference>
<comment type="subcellular location">
    <subcellularLocation>
        <location evidence="1 8">Cell membrane</location>
        <topology evidence="1 8">Peripheral membrane protein</topology>
    </subcellularLocation>
</comment>
<keyword evidence="11" id="KW-1185">Reference proteome</keyword>
<dbReference type="CDD" id="cd03225">
    <property type="entry name" value="ABC_cobalt_CbiO_domain1"/>
    <property type="match status" value="1"/>
</dbReference>
<dbReference type="GO" id="GO:0016887">
    <property type="term" value="F:ATP hydrolysis activity"/>
    <property type="evidence" value="ECO:0007669"/>
    <property type="project" value="InterPro"/>
</dbReference>
<dbReference type="AlphaFoldDB" id="A4J142"/>
<keyword evidence="2 8" id="KW-0813">Transport</keyword>
<evidence type="ECO:0000256" key="5">
    <source>
        <dbReference type="ARBA" id="ARBA00022840"/>
    </source>
</evidence>
<dbReference type="KEGG" id="drm:Dred_0246"/>
<sequence length="283" mass="31288">MSPVIEINKLNVIYAAGTPMERQALSEISLLVSKGEFRAIIGPQGSGKSTLLQVMAGLITGEGTVKIAGLDLSAKKNRVQLWRQVGVVFQYPEKQLFEDTVWNDVAYGPQNLGLKQDEVKSRVQMALDKVKLEEEYFHISPFKLSGGQQRRVAIAGILAMEPKILLLDEPTAGLDPQGRQQLMGMFSSLCKKEKVTVVLVTHDMEEVANRADRVTVLQRGKLIMEGTPREVFCRGEELASAGLSVPFAAELATSLRVKGFNIKNLATLQEAERELERILKAKR</sequence>
<feature type="domain" description="ABC transporter" evidence="9">
    <location>
        <begin position="7"/>
        <end position="244"/>
    </location>
</feature>
<gene>
    <name evidence="10" type="ordered locus">Dred_0246</name>
</gene>
<comment type="function">
    <text evidence="8">ATP-binding (A) component of a common energy-coupling factor (ECF) ABC-transporter complex.</text>
</comment>
<dbReference type="FunFam" id="3.40.50.300:FF:000224">
    <property type="entry name" value="Energy-coupling factor transporter ATP-binding protein EcfA"/>
    <property type="match status" value="1"/>
</dbReference>
<dbReference type="SUPFAM" id="SSF52540">
    <property type="entry name" value="P-loop containing nucleoside triphosphate hydrolases"/>
    <property type="match status" value="1"/>
</dbReference>
<dbReference type="SMART" id="SM00382">
    <property type="entry name" value="AAA"/>
    <property type="match status" value="1"/>
</dbReference>